<organism evidence="1 2">
    <name type="scientific">Catenovulum sediminis</name>
    <dbReference type="NCBI Taxonomy" id="1740262"/>
    <lineage>
        <taxon>Bacteria</taxon>
        <taxon>Pseudomonadati</taxon>
        <taxon>Pseudomonadota</taxon>
        <taxon>Gammaproteobacteria</taxon>
        <taxon>Alteromonadales</taxon>
        <taxon>Alteromonadaceae</taxon>
        <taxon>Catenovulum</taxon>
    </lineage>
</organism>
<sequence>MRKLLASPVNMALTAAENTIYQNALKYIADISLNLMATKVKDRPEDFLSWCRELNRLCKEDLNQDLLDESQVSSFKKLQEILESAISIGQLKLLLITPWPIYASFCQEHAQATALDERLRLLAYSQNILTQIETGVIEEDKLVLAGKHTAKHDPSIYDFDVEWFGSCKGQKLFVQLLQQQTEQFAEALNEIPAAGEVTYPQYQAFCDKYKQIFITNGEAAATLYPATRLLALKRPDVFVALSSQKVDAICQGLSIAKVKKSDFSAYWQDLIMTLQTCPWWKAAEPEDEFEKSLWQYRAILIDLFFYADLQSASKSNYIKLRDKPKRTSKTPSIGPKNKRSKDSVIIMVDRALAADDIPQFIRNNRDAIISQVMGGKNIDEVIGLMRSIFG</sequence>
<evidence type="ECO:0000313" key="2">
    <source>
        <dbReference type="Proteomes" id="UP001467690"/>
    </source>
</evidence>
<accession>A0ABV1RIM7</accession>
<comment type="caution">
    <text evidence="1">The sequence shown here is derived from an EMBL/GenBank/DDBJ whole genome shotgun (WGS) entry which is preliminary data.</text>
</comment>
<keyword evidence="2" id="KW-1185">Reference proteome</keyword>
<proteinExistence type="predicted"/>
<name>A0ABV1RIM7_9ALTE</name>
<reference evidence="1 2" key="1">
    <citation type="submission" date="2024-06" db="EMBL/GenBank/DDBJ databases">
        <authorList>
            <person name="Chen R.Y."/>
        </authorList>
    </citation>
    <scope>NUCLEOTIDE SEQUENCE [LARGE SCALE GENOMIC DNA]</scope>
    <source>
        <strain evidence="1 2">D2</strain>
    </source>
</reference>
<gene>
    <name evidence="1" type="ORF">ABS311_12965</name>
</gene>
<protein>
    <submittedName>
        <fullName evidence="1">Uncharacterized protein</fullName>
    </submittedName>
</protein>
<dbReference type="RefSeq" id="WP_143871356.1">
    <property type="nucleotide sequence ID" value="NZ_CP041660.1"/>
</dbReference>
<dbReference type="EMBL" id="JBELOE010000231">
    <property type="protein sequence ID" value="MER2492790.1"/>
    <property type="molecule type" value="Genomic_DNA"/>
</dbReference>
<evidence type="ECO:0000313" key="1">
    <source>
        <dbReference type="EMBL" id="MER2492790.1"/>
    </source>
</evidence>
<dbReference type="Proteomes" id="UP001467690">
    <property type="component" value="Unassembled WGS sequence"/>
</dbReference>